<keyword evidence="10" id="KW-1185">Reference proteome</keyword>
<evidence type="ECO:0000259" key="7">
    <source>
        <dbReference type="Pfam" id="PF04542"/>
    </source>
</evidence>
<keyword evidence="5" id="KW-0804">Transcription</keyword>
<evidence type="ECO:0000256" key="4">
    <source>
        <dbReference type="ARBA" id="ARBA00023125"/>
    </source>
</evidence>
<dbReference type="InterPro" id="IPR013324">
    <property type="entry name" value="RNA_pol_sigma_r3/r4-like"/>
</dbReference>
<accession>A0A1G7IQ68</accession>
<keyword evidence="4" id="KW-0238">DNA-binding</keyword>
<dbReference type="Gene3D" id="1.10.10.10">
    <property type="entry name" value="Winged helix-like DNA-binding domain superfamily/Winged helix DNA-binding domain"/>
    <property type="match status" value="1"/>
</dbReference>
<reference evidence="9 10" key="1">
    <citation type="submission" date="2016-10" db="EMBL/GenBank/DDBJ databases">
        <authorList>
            <person name="de Groot N.N."/>
        </authorList>
    </citation>
    <scope>NUCLEOTIDE SEQUENCE [LARGE SCALE GENOMIC DNA]</scope>
    <source>
        <strain evidence="9 10">CGMCC 4.3143</strain>
    </source>
</reference>
<dbReference type="InterPro" id="IPR013249">
    <property type="entry name" value="RNA_pol_sigma70_r4_t2"/>
</dbReference>
<feature type="domain" description="RNA polymerase sigma-70 region 2" evidence="7">
    <location>
        <begin position="65"/>
        <end position="128"/>
    </location>
</feature>
<dbReference type="InterPro" id="IPR014284">
    <property type="entry name" value="RNA_pol_sigma-70_dom"/>
</dbReference>
<feature type="compositionally biased region" description="Basic and acidic residues" evidence="6">
    <location>
        <begin position="17"/>
        <end position="49"/>
    </location>
</feature>
<dbReference type="InterPro" id="IPR007627">
    <property type="entry name" value="RNA_pol_sigma70_r2"/>
</dbReference>
<evidence type="ECO:0000256" key="3">
    <source>
        <dbReference type="ARBA" id="ARBA00023082"/>
    </source>
</evidence>
<dbReference type="Pfam" id="PF04542">
    <property type="entry name" value="Sigma70_r2"/>
    <property type="match status" value="1"/>
</dbReference>
<dbReference type="AlphaFoldDB" id="A0A1G7IQ68"/>
<feature type="domain" description="RNA polymerase sigma factor 70 region 4 type 2" evidence="8">
    <location>
        <begin position="151"/>
        <end position="197"/>
    </location>
</feature>
<dbReference type="Proteomes" id="UP000198967">
    <property type="component" value="Unassembled WGS sequence"/>
</dbReference>
<dbReference type="EMBL" id="FNBE01000003">
    <property type="protein sequence ID" value="SDF14902.1"/>
    <property type="molecule type" value="Genomic_DNA"/>
</dbReference>
<keyword evidence="3" id="KW-0731">Sigma factor</keyword>
<comment type="similarity">
    <text evidence="1">Belongs to the sigma-70 factor family. ECF subfamily.</text>
</comment>
<evidence type="ECO:0000313" key="10">
    <source>
        <dbReference type="Proteomes" id="UP000198967"/>
    </source>
</evidence>
<evidence type="ECO:0000256" key="1">
    <source>
        <dbReference type="ARBA" id="ARBA00010641"/>
    </source>
</evidence>
<dbReference type="InterPro" id="IPR013325">
    <property type="entry name" value="RNA_pol_sigma_r2"/>
</dbReference>
<name>A0A1G7IQ68_PSEOR</name>
<dbReference type="GO" id="GO:0003677">
    <property type="term" value="F:DNA binding"/>
    <property type="evidence" value="ECO:0007669"/>
    <property type="project" value="UniProtKB-KW"/>
</dbReference>
<dbReference type="SUPFAM" id="SSF88659">
    <property type="entry name" value="Sigma3 and sigma4 domains of RNA polymerase sigma factors"/>
    <property type="match status" value="1"/>
</dbReference>
<dbReference type="PANTHER" id="PTHR43133:SF50">
    <property type="entry name" value="ECF RNA POLYMERASE SIGMA FACTOR SIGM"/>
    <property type="match status" value="1"/>
</dbReference>
<evidence type="ECO:0000313" key="9">
    <source>
        <dbReference type="EMBL" id="SDF14902.1"/>
    </source>
</evidence>
<feature type="region of interest" description="Disordered" evidence="6">
    <location>
        <begin position="217"/>
        <end position="236"/>
    </location>
</feature>
<proteinExistence type="inferred from homology"/>
<dbReference type="GO" id="GO:0006352">
    <property type="term" value="P:DNA-templated transcription initiation"/>
    <property type="evidence" value="ECO:0007669"/>
    <property type="project" value="InterPro"/>
</dbReference>
<dbReference type="InterPro" id="IPR039425">
    <property type="entry name" value="RNA_pol_sigma-70-like"/>
</dbReference>
<keyword evidence="2" id="KW-0805">Transcription regulation</keyword>
<dbReference type="Pfam" id="PF08281">
    <property type="entry name" value="Sigma70_r4_2"/>
    <property type="match status" value="1"/>
</dbReference>
<evidence type="ECO:0000256" key="2">
    <source>
        <dbReference type="ARBA" id="ARBA00023015"/>
    </source>
</evidence>
<feature type="compositionally biased region" description="Acidic residues" evidence="6">
    <location>
        <begin position="1"/>
        <end position="10"/>
    </location>
</feature>
<dbReference type="NCBIfam" id="TIGR02937">
    <property type="entry name" value="sigma70-ECF"/>
    <property type="match status" value="1"/>
</dbReference>
<dbReference type="STRING" id="366584.SAMN05216377_103373"/>
<dbReference type="InterPro" id="IPR036388">
    <property type="entry name" value="WH-like_DNA-bd_sf"/>
</dbReference>
<evidence type="ECO:0000256" key="5">
    <source>
        <dbReference type="ARBA" id="ARBA00023163"/>
    </source>
</evidence>
<organism evidence="9 10">
    <name type="scientific">Pseudonocardia oroxyli</name>
    <dbReference type="NCBI Taxonomy" id="366584"/>
    <lineage>
        <taxon>Bacteria</taxon>
        <taxon>Bacillati</taxon>
        <taxon>Actinomycetota</taxon>
        <taxon>Actinomycetes</taxon>
        <taxon>Pseudonocardiales</taxon>
        <taxon>Pseudonocardiaceae</taxon>
        <taxon>Pseudonocardia</taxon>
    </lineage>
</organism>
<dbReference type="PANTHER" id="PTHR43133">
    <property type="entry name" value="RNA POLYMERASE ECF-TYPE SIGMA FACTO"/>
    <property type="match status" value="1"/>
</dbReference>
<evidence type="ECO:0000256" key="6">
    <source>
        <dbReference type="SAM" id="MobiDB-lite"/>
    </source>
</evidence>
<sequence length="236" mass="25499">MSSTDVEDVESAGPDAARGDADRPDAERPEADPSAEARSDDSVVERDLSESPLGGSLRTDFGAHFEAHYPRLVGQLFAITLDSGAAHDLVQDAYSRAWRRWSEVREGDAEAWVRRVAVRASRNPLRRLAAKLGLRSGRVPRQEGLDPRTVAVLGALADLPIDERRVAVLVHMAGLTVTEVAVLEGVSIGTVQARLNRVGTRIEHAVVELGPVYVPPPAPEDAEPVSVASVHEEEDR</sequence>
<dbReference type="SUPFAM" id="SSF88946">
    <property type="entry name" value="Sigma2 domain of RNA polymerase sigma factors"/>
    <property type="match status" value="1"/>
</dbReference>
<evidence type="ECO:0000259" key="8">
    <source>
        <dbReference type="Pfam" id="PF08281"/>
    </source>
</evidence>
<protein>
    <submittedName>
        <fullName evidence="9">RNA polymerase sigma-70 factor, ECF subfamily</fullName>
    </submittedName>
</protein>
<dbReference type="RefSeq" id="WP_176921203.1">
    <property type="nucleotide sequence ID" value="NZ_FNBE01000003.1"/>
</dbReference>
<gene>
    <name evidence="9" type="ORF">SAMN05216377_103373</name>
</gene>
<dbReference type="Gene3D" id="1.10.1740.10">
    <property type="match status" value="1"/>
</dbReference>
<feature type="region of interest" description="Disordered" evidence="6">
    <location>
        <begin position="1"/>
        <end position="51"/>
    </location>
</feature>
<dbReference type="GO" id="GO:0016987">
    <property type="term" value="F:sigma factor activity"/>
    <property type="evidence" value="ECO:0007669"/>
    <property type="project" value="UniProtKB-KW"/>
</dbReference>